<feature type="binding site" evidence="9">
    <location>
        <position position="400"/>
    </location>
    <ligand>
        <name>substrate</name>
    </ligand>
</feature>
<feature type="binding site" evidence="9">
    <location>
        <position position="405"/>
    </location>
    <ligand>
        <name>substrate</name>
    </ligand>
</feature>
<dbReference type="PANTHER" id="PTHR23100:SF0">
    <property type="entry name" value="ARGININE BIOSYNTHESIS BIFUNCTIONAL PROTEIN ARGJ, MITOCHONDRIAL"/>
    <property type="match status" value="1"/>
</dbReference>
<keyword evidence="4 9" id="KW-0028">Amino-acid biosynthesis</keyword>
<comment type="catalytic activity">
    <reaction evidence="9">
        <text>L-glutamate + acetyl-CoA = N-acetyl-L-glutamate + CoA + H(+)</text>
        <dbReference type="Rhea" id="RHEA:24292"/>
        <dbReference type="ChEBI" id="CHEBI:15378"/>
        <dbReference type="ChEBI" id="CHEBI:29985"/>
        <dbReference type="ChEBI" id="CHEBI:44337"/>
        <dbReference type="ChEBI" id="CHEBI:57287"/>
        <dbReference type="ChEBI" id="CHEBI:57288"/>
        <dbReference type="EC" id="2.3.1.1"/>
    </reaction>
</comment>
<feature type="binding site" evidence="9">
    <location>
        <position position="276"/>
    </location>
    <ligand>
        <name>substrate</name>
    </ligand>
</feature>
<comment type="function">
    <text evidence="9">Catalyzes two activities which are involved in the cyclic version of arginine biosynthesis: the synthesis of N-acetylglutamate from glutamate and acetyl-CoA as the acetyl donor, and of ornithine by transacetylation between N(2)-acetylornithine and glutamate.</text>
</comment>
<dbReference type="GO" id="GO:0006526">
    <property type="term" value="P:L-arginine biosynthetic process"/>
    <property type="evidence" value="ECO:0007669"/>
    <property type="project" value="UniProtKB-UniRule"/>
</dbReference>
<keyword evidence="5 9" id="KW-0808">Transferase</keyword>
<dbReference type="CDD" id="cd02152">
    <property type="entry name" value="OAT"/>
    <property type="match status" value="1"/>
</dbReference>
<dbReference type="GO" id="GO:0004358">
    <property type="term" value="F:L-glutamate N-acetyltransferase activity, acting on acetyl-L-ornithine as donor"/>
    <property type="evidence" value="ECO:0007669"/>
    <property type="project" value="UniProtKB-UniRule"/>
</dbReference>
<organism evidence="10 11">
    <name type="scientific">Neptunomonas phycophila</name>
    <dbReference type="NCBI Taxonomy" id="1572645"/>
    <lineage>
        <taxon>Bacteria</taxon>
        <taxon>Pseudomonadati</taxon>
        <taxon>Pseudomonadota</taxon>
        <taxon>Gammaproteobacteria</taxon>
        <taxon>Oceanospirillales</taxon>
        <taxon>Oceanospirillaceae</taxon>
        <taxon>Neptunomonas</taxon>
    </lineage>
</organism>
<dbReference type="SUPFAM" id="SSF56266">
    <property type="entry name" value="DmpA/ArgJ-like"/>
    <property type="match status" value="1"/>
</dbReference>
<keyword evidence="9" id="KW-0511">Multifunctional enzyme</keyword>
<dbReference type="EMBL" id="JAUOPG010000009">
    <property type="protein sequence ID" value="MDO6454683.1"/>
    <property type="molecule type" value="Genomic_DNA"/>
</dbReference>
<feature type="site" description="Cleavage; by autolysis" evidence="9">
    <location>
        <begin position="189"/>
        <end position="190"/>
    </location>
</feature>
<dbReference type="InterPro" id="IPR002813">
    <property type="entry name" value="Arg_biosynth_ArgJ"/>
</dbReference>
<evidence type="ECO:0000256" key="5">
    <source>
        <dbReference type="ARBA" id="ARBA00022679"/>
    </source>
</evidence>
<dbReference type="NCBIfam" id="TIGR00120">
    <property type="entry name" value="ArgJ"/>
    <property type="match status" value="1"/>
</dbReference>
<dbReference type="FunFam" id="3.60.70.12:FF:000001">
    <property type="entry name" value="Arginine biosynthesis bifunctional protein ArgJ, chloroplastic"/>
    <property type="match status" value="1"/>
</dbReference>
<evidence type="ECO:0000256" key="1">
    <source>
        <dbReference type="ARBA" id="ARBA00006774"/>
    </source>
</evidence>
<evidence type="ECO:0000256" key="9">
    <source>
        <dbReference type="HAMAP-Rule" id="MF_01106"/>
    </source>
</evidence>
<feature type="chain" id="PRO_5043064018" description="Arginine biosynthesis bifunctional protein ArgJ alpha chain" evidence="9">
    <location>
        <begin position="1"/>
        <end position="189"/>
    </location>
</feature>
<dbReference type="Pfam" id="PF01960">
    <property type="entry name" value="ArgJ"/>
    <property type="match status" value="1"/>
</dbReference>
<dbReference type="AlphaFoldDB" id="A0AAW7XMU9"/>
<feature type="binding site" evidence="9">
    <location>
        <position position="153"/>
    </location>
    <ligand>
        <name>substrate</name>
    </ligand>
</feature>
<feature type="site" description="Involved in the stabilization of negative charge on the oxyanion by the formation of the oxyanion hole" evidence="9">
    <location>
        <position position="117"/>
    </location>
</feature>
<evidence type="ECO:0000256" key="7">
    <source>
        <dbReference type="ARBA" id="ARBA00023315"/>
    </source>
</evidence>
<gene>
    <name evidence="9 10" type="primary">argJ</name>
    <name evidence="10" type="ORF">Q4490_14000</name>
</gene>
<evidence type="ECO:0000256" key="3">
    <source>
        <dbReference type="ARBA" id="ARBA00022571"/>
    </source>
</evidence>
<accession>A0AAW7XMU9</accession>
<dbReference type="EC" id="2.3.1.1" evidence="9"/>
<dbReference type="Proteomes" id="UP001169862">
    <property type="component" value="Unassembled WGS sequence"/>
</dbReference>
<comment type="subcellular location">
    <subcellularLocation>
        <location evidence="9">Cytoplasm</location>
    </subcellularLocation>
</comment>
<keyword evidence="9" id="KW-0963">Cytoplasm</keyword>
<feature type="site" description="Involved in the stabilization of negative charge on the oxyanion by the formation of the oxyanion hole" evidence="9">
    <location>
        <position position="116"/>
    </location>
</feature>
<proteinExistence type="inferred from homology"/>
<dbReference type="Gene3D" id="3.10.20.340">
    <property type="entry name" value="ArgJ beta chain, C-terminal domain"/>
    <property type="match status" value="1"/>
</dbReference>
<dbReference type="NCBIfam" id="NF003802">
    <property type="entry name" value="PRK05388.1"/>
    <property type="match status" value="1"/>
</dbReference>
<protein>
    <recommendedName>
        <fullName evidence="9">Arginine biosynthesis bifunctional protein ArgJ</fullName>
    </recommendedName>
    <domain>
        <recommendedName>
            <fullName evidence="9">Glutamate N-acetyltransferase</fullName>
            <ecNumber evidence="9">2.3.1.35</ecNumber>
        </recommendedName>
        <alternativeName>
            <fullName evidence="9">Ornithine acetyltransferase</fullName>
            <shortName evidence="9">OATase</shortName>
        </alternativeName>
        <alternativeName>
            <fullName evidence="9">Ornithine transacetylase</fullName>
        </alternativeName>
    </domain>
    <domain>
        <recommendedName>
            <fullName evidence="9">Amino-acid acetyltransferase</fullName>
            <ecNumber evidence="9">2.3.1.1</ecNumber>
        </recommendedName>
        <alternativeName>
            <fullName evidence="9">N-acetylglutamate synthase</fullName>
            <shortName evidence="9">AGSase</shortName>
        </alternativeName>
    </domain>
    <component>
        <recommendedName>
            <fullName evidence="9">Arginine biosynthesis bifunctional protein ArgJ alpha chain</fullName>
        </recommendedName>
    </component>
    <component>
        <recommendedName>
            <fullName evidence="9">Arginine biosynthesis bifunctional protein ArgJ beta chain</fullName>
        </recommendedName>
    </component>
</protein>
<evidence type="ECO:0000256" key="6">
    <source>
        <dbReference type="ARBA" id="ARBA00022813"/>
    </source>
</evidence>
<dbReference type="RefSeq" id="WP_303551463.1">
    <property type="nucleotide sequence ID" value="NZ_JAUOPG010000009.1"/>
</dbReference>
<dbReference type="PANTHER" id="PTHR23100">
    <property type="entry name" value="ARGININE BIOSYNTHESIS BIFUNCTIONAL PROTEIN ARGJ"/>
    <property type="match status" value="1"/>
</dbReference>
<sequence length="405" mass="42428">MAVGPATLPSMYSVDGIRIGVASAGIKKPGRKDVVVFEVCEDASVAGVFTKNAFCAAPVVISKDHLAQGKVRYFLINTGNANAGTGKQGLADAYECCDLLAAEVGLTRSAVLPFSTGVIGEPLPVAKIAAAIPQAVENLSAYQWEAAASGIMTTDTRPKGATKQIEIDGQTVTISGISKGAGMIMPNMATMLGFIGTDAAVEPQLLQEILTDAANKSFNRITIDGDTSTNDSCMLIATGKSGAIVSSSDAEALNLFVEAINEVMLEIALAIVKDGEGATKLVTVSVESAATQEEALKTAYTVAHSPLVKTALFASDPNWGRILAAVGRAGIENFDLETLKIYLDDVCIVENGGRAASYTEDAGQAVMNQENILIRIVLNRGDVNETVWTADLSHEYVTINADYRS</sequence>
<dbReference type="GO" id="GO:0004042">
    <property type="term" value="F:L-glutamate N-acetyltransferase activity"/>
    <property type="evidence" value="ECO:0007669"/>
    <property type="project" value="UniProtKB-UniRule"/>
</dbReference>
<dbReference type="FunFam" id="3.10.20.340:FF:000001">
    <property type="entry name" value="Arginine biosynthesis bifunctional protein ArgJ, chloroplastic"/>
    <property type="match status" value="1"/>
</dbReference>
<evidence type="ECO:0000256" key="2">
    <source>
        <dbReference type="ARBA" id="ARBA00011475"/>
    </source>
</evidence>
<comment type="catalytic activity">
    <reaction evidence="8 9">
        <text>N(2)-acetyl-L-ornithine + L-glutamate = N-acetyl-L-glutamate + L-ornithine</text>
        <dbReference type="Rhea" id="RHEA:15349"/>
        <dbReference type="ChEBI" id="CHEBI:29985"/>
        <dbReference type="ChEBI" id="CHEBI:44337"/>
        <dbReference type="ChEBI" id="CHEBI:46911"/>
        <dbReference type="ChEBI" id="CHEBI:57805"/>
        <dbReference type="EC" id="2.3.1.35"/>
    </reaction>
</comment>
<evidence type="ECO:0000313" key="11">
    <source>
        <dbReference type="Proteomes" id="UP001169862"/>
    </source>
</evidence>
<feature type="binding site" evidence="9">
    <location>
        <position position="190"/>
    </location>
    <ligand>
        <name>substrate</name>
    </ligand>
</feature>
<keyword evidence="3 9" id="KW-0055">Arginine biosynthesis</keyword>
<dbReference type="GO" id="GO:0006592">
    <property type="term" value="P:ornithine biosynthetic process"/>
    <property type="evidence" value="ECO:0007669"/>
    <property type="project" value="TreeGrafter"/>
</dbReference>
<evidence type="ECO:0000313" key="10">
    <source>
        <dbReference type="EMBL" id="MDO6454683.1"/>
    </source>
</evidence>
<feature type="binding site" evidence="9">
    <location>
        <position position="179"/>
    </location>
    <ligand>
        <name>substrate</name>
    </ligand>
</feature>
<comment type="pathway">
    <text evidence="9">Amino-acid biosynthesis; L-arginine biosynthesis; N(2)-acetyl-L-ornithine from L-glutamate: step 1/4.</text>
</comment>
<name>A0AAW7XMU9_9GAMM</name>
<dbReference type="HAMAP" id="MF_01106">
    <property type="entry name" value="ArgJ"/>
    <property type="match status" value="1"/>
</dbReference>
<comment type="similarity">
    <text evidence="1 9">Belongs to the ArgJ family.</text>
</comment>
<dbReference type="EC" id="2.3.1.35" evidence="9"/>
<comment type="subunit">
    <text evidence="2 9">Heterotetramer of two alpha and two beta chains.</text>
</comment>
<dbReference type="Gene3D" id="3.60.70.12">
    <property type="entry name" value="L-amino peptidase D-ALA esterase/amidase"/>
    <property type="match status" value="1"/>
</dbReference>
<feature type="active site" description="Nucleophile" evidence="9">
    <location>
        <position position="190"/>
    </location>
</feature>
<feature type="chain" id="PRO_5043064019" description="Arginine biosynthesis bifunctional protein ArgJ beta chain" evidence="9">
    <location>
        <begin position="190"/>
        <end position="405"/>
    </location>
</feature>
<evidence type="ECO:0000256" key="8">
    <source>
        <dbReference type="ARBA" id="ARBA00049439"/>
    </source>
</evidence>
<comment type="pathway">
    <text evidence="9">Amino-acid biosynthesis; L-arginine biosynthesis; L-ornithine and N-acetyl-L-glutamate from L-glutamate and N(2)-acetyl-L-ornithine (cyclic): step 1/1.</text>
</comment>
<reference evidence="10" key="1">
    <citation type="submission" date="2023-07" db="EMBL/GenBank/DDBJ databases">
        <title>Genome content predicts the carbon catabolic preferences of heterotrophic bacteria.</title>
        <authorList>
            <person name="Gralka M."/>
        </authorList>
    </citation>
    <scope>NUCLEOTIDE SEQUENCE</scope>
    <source>
        <strain evidence="10">I2M16</strain>
    </source>
</reference>
<comment type="caution">
    <text evidence="10">The sequence shown here is derived from an EMBL/GenBank/DDBJ whole genome shotgun (WGS) entry which is preliminary data.</text>
</comment>
<keyword evidence="7 9" id="KW-0012">Acyltransferase</keyword>
<dbReference type="GO" id="GO:0005737">
    <property type="term" value="C:cytoplasm"/>
    <property type="evidence" value="ECO:0007669"/>
    <property type="project" value="UniProtKB-SubCell"/>
</dbReference>
<evidence type="ECO:0000256" key="4">
    <source>
        <dbReference type="ARBA" id="ARBA00022605"/>
    </source>
</evidence>
<dbReference type="InterPro" id="IPR042195">
    <property type="entry name" value="ArgJ_beta_C"/>
</dbReference>
<keyword evidence="6 9" id="KW-0068">Autocatalytic cleavage</keyword>
<dbReference type="InterPro" id="IPR016117">
    <property type="entry name" value="ArgJ-like_dom_sf"/>
</dbReference>